<evidence type="ECO:0000256" key="1">
    <source>
        <dbReference type="ARBA" id="ARBA00023015"/>
    </source>
</evidence>
<evidence type="ECO:0000256" key="3">
    <source>
        <dbReference type="ARBA" id="ARBA00023163"/>
    </source>
</evidence>
<dbReference type="InterPro" id="IPR010982">
    <property type="entry name" value="Lambda_DNA-bd_dom_sf"/>
</dbReference>
<evidence type="ECO:0000313" key="6">
    <source>
        <dbReference type="Proteomes" id="UP000192634"/>
    </source>
</evidence>
<dbReference type="Gene3D" id="1.10.260.40">
    <property type="entry name" value="lambda repressor-like DNA-binding domains"/>
    <property type="match status" value="1"/>
</dbReference>
<dbReference type="OrthoDB" id="3324394at2"/>
<dbReference type="InterPro" id="IPR028082">
    <property type="entry name" value="Peripla_BP_I"/>
</dbReference>
<proteinExistence type="predicted"/>
<dbReference type="GO" id="GO:0003700">
    <property type="term" value="F:DNA-binding transcription factor activity"/>
    <property type="evidence" value="ECO:0007669"/>
    <property type="project" value="TreeGrafter"/>
</dbReference>
<dbReference type="Gene3D" id="3.40.50.2300">
    <property type="match status" value="2"/>
</dbReference>
<dbReference type="Pfam" id="PF00356">
    <property type="entry name" value="LacI"/>
    <property type="match status" value="1"/>
</dbReference>
<accession>A0A1W2C385</accession>
<dbReference type="CDD" id="cd01392">
    <property type="entry name" value="HTH_LacI"/>
    <property type="match status" value="1"/>
</dbReference>
<feature type="domain" description="HTH lacI-type" evidence="4">
    <location>
        <begin position="8"/>
        <end position="62"/>
    </location>
</feature>
<gene>
    <name evidence="5" type="ORF">SAMN06296429_1108</name>
</gene>
<dbReference type="PANTHER" id="PTHR30146">
    <property type="entry name" value="LACI-RELATED TRANSCRIPTIONAL REPRESSOR"/>
    <property type="match status" value="1"/>
</dbReference>
<dbReference type="SUPFAM" id="SSF53822">
    <property type="entry name" value="Periplasmic binding protein-like I"/>
    <property type="match status" value="1"/>
</dbReference>
<dbReference type="SMART" id="SM00354">
    <property type="entry name" value="HTH_LACI"/>
    <property type="match status" value="1"/>
</dbReference>
<dbReference type="GO" id="GO:0000976">
    <property type="term" value="F:transcription cis-regulatory region binding"/>
    <property type="evidence" value="ECO:0007669"/>
    <property type="project" value="TreeGrafter"/>
</dbReference>
<dbReference type="Pfam" id="PF13377">
    <property type="entry name" value="Peripla_BP_3"/>
    <property type="match status" value="1"/>
</dbReference>
<reference evidence="5 6" key="1">
    <citation type="submission" date="2017-04" db="EMBL/GenBank/DDBJ databases">
        <authorList>
            <person name="Afonso C.L."/>
            <person name="Miller P.J."/>
            <person name="Scott M.A."/>
            <person name="Spackman E."/>
            <person name="Goraichik I."/>
            <person name="Dimitrov K.M."/>
            <person name="Suarez D.L."/>
            <person name="Swayne D.E."/>
        </authorList>
    </citation>
    <scope>NUCLEOTIDE SEQUENCE [LARGE SCALE GENOMIC DNA]</scope>
    <source>
        <strain evidence="5 6">CGMCC 1.12511</strain>
    </source>
</reference>
<dbReference type="SUPFAM" id="SSF47413">
    <property type="entry name" value="lambda repressor-like DNA-binding domains"/>
    <property type="match status" value="1"/>
</dbReference>
<protein>
    <submittedName>
        <fullName evidence="5">Transcriptional regulator, LacI family</fullName>
    </submittedName>
</protein>
<keyword evidence="1" id="KW-0805">Transcription regulation</keyword>
<dbReference type="PANTHER" id="PTHR30146:SF153">
    <property type="entry name" value="LACTOSE OPERON REPRESSOR"/>
    <property type="match status" value="1"/>
</dbReference>
<evidence type="ECO:0000313" key="5">
    <source>
        <dbReference type="EMBL" id="SMC79685.1"/>
    </source>
</evidence>
<dbReference type="RefSeq" id="WP_084451860.1">
    <property type="nucleotide sequence ID" value="NZ_CBDRLL010000007.1"/>
</dbReference>
<dbReference type="Proteomes" id="UP000192634">
    <property type="component" value="Unassembled WGS sequence"/>
</dbReference>
<evidence type="ECO:0000256" key="2">
    <source>
        <dbReference type="ARBA" id="ARBA00023125"/>
    </source>
</evidence>
<keyword evidence="3" id="KW-0804">Transcription</keyword>
<dbReference type="AlphaFoldDB" id="A0A1W2C385"/>
<sequence length="337" mass="35297">MTESRPGARLADVAAHARVSQATVSRVLNGRAGPSASTRQAVLAALDVLGYERPRRPKETKAGLVGLIMPELSNPIFPAIAQVIEQTLARHRYIPVLGTQTPGGSTEDDLVEVLIARGVDGIIFVSGLHADMTADHERYAQIAAQGIPFVLVDGYSERISAPFVSADDAAAMEMAVSHLAELGHERVGLALGPERFVPVARKVAGFADAMRRRGLDAGHVEHSLFTLAGGQAAAGALLDRGCTAIVCGSDIMALGAVRGIRARGLSVPEEVSVVGFDDSPMAAFSHPALTTLRKPVEAMGTAAVDALLDEIGGSTAHRAEFLVQPELVLRGSTARAR</sequence>
<dbReference type="PROSITE" id="PS00356">
    <property type="entry name" value="HTH_LACI_1"/>
    <property type="match status" value="1"/>
</dbReference>
<evidence type="ECO:0000259" key="4">
    <source>
        <dbReference type="PROSITE" id="PS50932"/>
    </source>
</evidence>
<keyword evidence="2" id="KW-0238">DNA-binding</keyword>
<dbReference type="PROSITE" id="PS50932">
    <property type="entry name" value="HTH_LACI_2"/>
    <property type="match status" value="1"/>
</dbReference>
<organism evidence="5 6">
    <name type="scientific">Janibacter indicus</name>
    <dbReference type="NCBI Taxonomy" id="857417"/>
    <lineage>
        <taxon>Bacteria</taxon>
        <taxon>Bacillati</taxon>
        <taxon>Actinomycetota</taxon>
        <taxon>Actinomycetes</taxon>
        <taxon>Micrococcales</taxon>
        <taxon>Intrasporangiaceae</taxon>
        <taxon>Janibacter</taxon>
    </lineage>
</organism>
<dbReference type="InterPro" id="IPR000843">
    <property type="entry name" value="HTH_LacI"/>
</dbReference>
<dbReference type="InterPro" id="IPR046335">
    <property type="entry name" value="LacI/GalR-like_sensor"/>
</dbReference>
<name>A0A1W2C385_9MICO</name>
<dbReference type="EMBL" id="FWXN01000010">
    <property type="protein sequence ID" value="SMC79685.1"/>
    <property type="molecule type" value="Genomic_DNA"/>
</dbReference>